<keyword evidence="1" id="KW-0813">Transport</keyword>
<keyword evidence="2" id="KW-0547">Nucleotide-binding</keyword>
<dbReference type="PANTHER" id="PTHR42781">
    <property type="entry name" value="SPERMIDINE/PUTRESCINE IMPORT ATP-BINDING PROTEIN POTA"/>
    <property type="match status" value="1"/>
</dbReference>
<accession>A0A5C5W9Q3</accession>
<evidence type="ECO:0000256" key="1">
    <source>
        <dbReference type="ARBA" id="ARBA00022448"/>
    </source>
</evidence>
<dbReference type="GO" id="GO:0016887">
    <property type="term" value="F:ATP hydrolysis activity"/>
    <property type="evidence" value="ECO:0007669"/>
    <property type="project" value="InterPro"/>
</dbReference>
<evidence type="ECO:0000313" key="5">
    <source>
        <dbReference type="EMBL" id="TWT46362.1"/>
    </source>
</evidence>
<dbReference type="SUPFAM" id="SSF52540">
    <property type="entry name" value="P-loop containing nucleoside triphosphate hydrolases"/>
    <property type="match status" value="1"/>
</dbReference>
<keyword evidence="3 5" id="KW-0067">ATP-binding</keyword>
<dbReference type="RefSeq" id="WP_146511710.1">
    <property type="nucleotide sequence ID" value="NZ_SIHI01000028.1"/>
</dbReference>
<dbReference type="InterPro" id="IPR003439">
    <property type="entry name" value="ABC_transporter-like_ATP-bd"/>
</dbReference>
<dbReference type="AlphaFoldDB" id="A0A5C5W9Q3"/>
<feature type="domain" description="ABC transporter" evidence="4">
    <location>
        <begin position="2"/>
        <end position="235"/>
    </location>
</feature>
<dbReference type="PANTHER" id="PTHR42781:SF4">
    <property type="entry name" value="SPERMIDINE_PUTRESCINE IMPORT ATP-BINDING PROTEIN POTA"/>
    <property type="match status" value="1"/>
</dbReference>
<gene>
    <name evidence="5" type="primary">opuBA</name>
    <name evidence="5" type="ORF">KOR42_43390</name>
</gene>
<dbReference type="Gene3D" id="3.40.50.300">
    <property type="entry name" value="P-loop containing nucleotide triphosphate hydrolases"/>
    <property type="match status" value="1"/>
</dbReference>
<evidence type="ECO:0000256" key="2">
    <source>
        <dbReference type="ARBA" id="ARBA00022741"/>
    </source>
</evidence>
<dbReference type="InterPro" id="IPR027417">
    <property type="entry name" value="P-loop_NTPase"/>
</dbReference>
<dbReference type="SMART" id="SM00382">
    <property type="entry name" value="AAA"/>
    <property type="match status" value="1"/>
</dbReference>
<protein>
    <submittedName>
        <fullName evidence="5">Choline transport ATP-binding protein OpuBA</fullName>
    </submittedName>
</protein>
<keyword evidence="6" id="KW-1185">Reference proteome</keyword>
<name>A0A5C5W9Q3_9PLAN</name>
<dbReference type="GO" id="GO:0005524">
    <property type="term" value="F:ATP binding"/>
    <property type="evidence" value="ECO:0007669"/>
    <property type="project" value="UniProtKB-KW"/>
</dbReference>
<comment type="caution">
    <text evidence="5">The sequence shown here is derived from an EMBL/GenBank/DDBJ whole genome shotgun (WGS) entry which is preliminary data.</text>
</comment>
<sequence>MLRLTNVSKTYDEKLVLAPTSIEFPQGKTSVLLGTSGCGKSTLLRLMISLVEPDAGEILFNGKPLTRNNIAEIRHRIGYMIQDGGLFPHFTVEGNVALLAKHLGWNAQKIRDRMQELLELVHLDAETLTRYPRQISGGQRQRVALMRALFLDPDVLLLDEPMGALDPVIRSNLQEELRGIFRTLQKTVVLVTHDIGEAAYLGDSISVLNSGRVLQTGTFEDLLNNPTDSFVTDFIRAQRTQIDSVEELI</sequence>
<dbReference type="GO" id="GO:0015697">
    <property type="term" value="P:quaternary ammonium group transport"/>
    <property type="evidence" value="ECO:0007669"/>
    <property type="project" value="UniProtKB-ARBA"/>
</dbReference>
<evidence type="ECO:0000256" key="3">
    <source>
        <dbReference type="ARBA" id="ARBA00022840"/>
    </source>
</evidence>
<dbReference type="PROSITE" id="PS50893">
    <property type="entry name" value="ABC_TRANSPORTER_2"/>
    <property type="match status" value="1"/>
</dbReference>
<organism evidence="5 6">
    <name type="scientific">Thalassoglobus neptunius</name>
    <dbReference type="NCBI Taxonomy" id="1938619"/>
    <lineage>
        <taxon>Bacteria</taxon>
        <taxon>Pseudomonadati</taxon>
        <taxon>Planctomycetota</taxon>
        <taxon>Planctomycetia</taxon>
        <taxon>Planctomycetales</taxon>
        <taxon>Planctomycetaceae</taxon>
        <taxon>Thalassoglobus</taxon>
    </lineage>
</organism>
<evidence type="ECO:0000313" key="6">
    <source>
        <dbReference type="Proteomes" id="UP000317243"/>
    </source>
</evidence>
<dbReference type="InterPro" id="IPR050093">
    <property type="entry name" value="ABC_SmlMolc_Importer"/>
</dbReference>
<dbReference type="Pfam" id="PF00005">
    <property type="entry name" value="ABC_tran"/>
    <property type="match status" value="1"/>
</dbReference>
<evidence type="ECO:0000259" key="4">
    <source>
        <dbReference type="PROSITE" id="PS50893"/>
    </source>
</evidence>
<proteinExistence type="predicted"/>
<dbReference type="InterPro" id="IPR003593">
    <property type="entry name" value="AAA+_ATPase"/>
</dbReference>
<dbReference type="FunFam" id="3.40.50.300:FF:000425">
    <property type="entry name" value="Probable ABC transporter, ATP-binding subunit"/>
    <property type="match status" value="1"/>
</dbReference>
<dbReference type="EMBL" id="SIHI01000028">
    <property type="protein sequence ID" value="TWT46362.1"/>
    <property type="molecule type" value="Genomic_DNA"/>
</dbReference>
<reference evidence="5 6" key="1">
    <citation type="submission" date="2019-02" db="EMBL/GenBank/DDBJ databases">
        <title>Deep-cultivation of Planctomycetes and their phenomic and genomic characterization uncovers novel biology.</title>
        <authorList>
            <person name="Wiegand S."/>
            <person name="Jogler M."/>
            <person name="Boedeker C."/>
            <person name="Pinto D."/>
            <person name="Vollmers J."/>
            <person name="Rivas-Marin E."/>
            <person name="Kohn T."/>
            <person name="Peeters S.H."/>
            <person name="Heuer A."/>
            <person name="Rast P."/>
            <person name="Oberbeckmann S."/>
            <person name="Bunk B."/>
            <person name="Jeske O."/>
            <person name="Meyerdierks A."/>
            <person name="Storesund J.E."/>
            <person name="Kallscheuer N."/>
            <person name="Luecker S."/>
            <person name="Lage O.M."/>
            <person name="Pohl T."/>
            <person name="Merkel B.J."/>
            <person name="Hornburger P."/>
            <person name="Mueller R.-W."/>
            <person name="Bruemmer F."/>
            <person name="Labrenz M."/>
            <person name="Spormann A.M."/>
            <person name="Op Den Camp H."/>
            <person name="Overmann J."/>
            <person name="Amann R."/>
            <person name="Jetten M.S.M."/>
            <person name="Mascher T."/>
            <person name="Medema M.H."/>
            <person name="Devos D.P."/>
            <person name="Kaster A.-K."/>
            <person name="Ovreas L."/>
            <person name="Rohde M."/>
            <person name="Galperin M.Y."/>
            <person name="Jogler C."/>
        </authorList>
    </citation>
    <scope>NUCLEOTIDE SEQUENCE [LARGE SCALE GENOMIC DNA]</scope>
    <source>
        <strain evidence="5 6">KOR42</strain>
    </source>
</reference>
<dbReference type="OrthoDB" id="9804199at2"/>
<dbReference type="Proteomes" id="UP000317243">
    <property type="component" value="Unassembled WGS sequence"/>
</dbReference>